<feature type="transmembrane region" description="Helical" evidence="1">
    <location>
        <begin position="150"/>
        <end position="170"/>
    </location>
</feature>
<evidence type="ECO:0000256" key="1">
    <source>
        <dbReference type="SAM" id="Phobius"/>
    </source>
</evidence>
<feature type="transmembrane region" description="Helical" evidence="1">
    <location>
        <begin position="201"/>
        <end position="221"/>
    </location>
</feature>
<accession>A0A1M6QRN6</accession>
<dbReference type="PANTHER" id="PTHR41771:SF1">
    <property type="entry name" value="MEMBRANE PROTEIN"/>
    <property type="match status" value="1"/>
</dbReference>
<dbReference type="Proteomes" id="UP000243547">
    <property type="component" value="Unassembled WGS sequence"/>
</dbReference>
<organism evidence="2 3">
    <name type="scientific">Anaerobranca californiensis DSM 14826</name>
    <dbReference type="NCBI Taxonomy" id="1120989"/>
    <lineage>
        <taxon>Bacteria</taxon>
        <taxon>Bacillati</taxon>
        <taxon>Bacillota</taxon>
        <taxon>Clostridia</taxon>
        <taxon>Eubacteriales</taxon>
        <taxon>Proteinivoracaceae</taxon>
        <taxon>Anaerobranca</taxon>
    </lineage>
</organism>
<protein>
    <submittedName>
        <fullName evidence="2">Uncharacterized membrane protein</fullName>
    </submittedName>
</protein>
<feature type="transmembrane region" description="Helical" evidence="1">
    <location>
        <begin position="127"/>
        <end position="143"/>
    </location>
</feature>
<feature type="transmembrane region" description="Helical" evidence="1">
    <location>
        <begin position="341"/>
        <end position="366"/>
    </location>
</feature>
<gene>
    <name evidence="2" type="ORF">SAMN02745227_01837</name>
</gene>
<dbReference type="PANTHER" id="PTHR41771">
    <property type="entry name" value="MEMBRANE PROTEIN-RELATED"/>
    <property type="match status" value="1"/>
</dbReference>
<dbReference type="EMBL" id="FRAI01000023">
    <property type="protein sequence ID" value="SHK22753.1"/>
    <property type="molecule type" value="Genomic_DNA"/>
</dbReference>
<keyword evidence="3" id="KW-1185">Reference proteome</keyword>
<dbReference type="OrthoDB" id="5753718at2"/>
<feature type="transmembrane region" description="Helical" evidence="1">
    <location>
        <begin position="253"/>
        <end position="278"/>
    </location>
</feature>
<dbReference type="Pfam" id="PF07907">
    <property type="entry name" value="YibE_F"/>
    <property type="match status" value="1"/>
</dbReference>
<evidence type="ECO:0000313" key="3">
    <source>
        <dbReference type="Proteomes" id="UP000243547"/>
    </source>
</evidence>
<proteinExistence type="predicted"/>
<dbReference type="AlphaFoldDB" id="A0A1M6QRN6"/>
<reference evidence="3" key="1">
    <citation type="submission" date="2016-11" db="EMBL/GenBank/DDBJ databases">
        <authorList>
            <person name="Varghese N."/>
            <person name="Submissions S."/>
        </authorList>
    </citation>
    <scope>NUCLEOTIDE SEQUENCE [LARGE SCALE GENOMIC DNA]</scope>
    <source>
        <strain evidence="3">DSM 14826</strain>
    </source>
</reference>
<dbReference type="InterPro" id="IPR012507">
    <property type="entry name" value="YibE_F"/>
</dbReference>
<keyword evidence="1" id="KW-0472">Membrane</keyword>
<keyword evidence="1" id="KW-0812">Transmembrane</keyword>
<dbReference type="STRING" id="1120989.SAMN02745227_01837"/>
<feature type="transmembrane region" description="Helical" evidence="1">
    <location>
        <begin position="311"/>
        <end position="329"/>
    </location>
</feature>
<dbReference type="RefSeq" id="WP_084672510.1">
    <property type="nucleotide sequence ID" value="NZ_FRAI01000023.1"/>
</dbReference>
<keyword evidence="1" id="KW-1133">Transmembrane helix</keyword>
<feature type="transmembrane region" description="Helical" evidence="1">
    <location>
        <begin position="176"/>
        <end position="194"/>
    </location>
</feature>
<evidence type="ECO:0000313" key="2">
    <source>
        <dbReference type="EMBL" id="SHK22753.1"/>
    </source>
</evidence>
<name>A0A1M6QRN6_9FIRM</name>
<sequence>MKKKLNLFIYFMLFFLSVIILVNGLNMYSSLKRYKHSVNFERAKVLEIHNEKLSEDPTIPGLYLGYQEVTIQITSGKYSGNVYTIRNPLSRNYNTLLKKNMPVIVSVLEDSVQGERVNIYTYKRDKYIYFLGGIFVITLLLVGKIKGFKSLLSLIFTGLMIFFFLIPYILTGSNPILFSIVTVILSIIASLFLINGLNIKTLAAIIGTASGVTISGCLSYLSGFLTKTSGLNLDYGEPLMHIADITGMQVKGIMFSIILIASLGAILDVGMSIASAAYELNNINKKLKFNELFNSTMNVGADIVGTMSNTLLLAFTGTMLPIILVTFFHNISYTHFMNLDYIVVEIIQALSGSVGIVITVPITAYVSTMLIKRFEKGGNKV</sequence>
<feature type="transmembrane region" description="Helical" evidence="1">
    <location>
        <begin position="7"/>
        <end position="28"/>
    </location>
</feature>